<dbReference type="Proteomes" id="UP000016935">
    <property type="component" value="Unassembled WGS sequence"/>
</dbReference>
<gene>
    <name evidence="1" type="ORF">SETTUDRAFT_35972</name>
</gene>
<dbReference type="OrthoDB" id="3688062at2759"/>
<dbReference type="AlphaFoldDB" id="R0I6G8"/>
<evidence type="ECO:0000313" key="1">
    <source>
        <dbReference type="EMBL" id="EOA81096.1"/>
    </source>
</evidence>
<organism evidence="1 2">
    <name type="scientific">Exserohilum turcicum (strain 28A)</name>
    <name type="common">Northern leaf blight fungus</name>
    <name type="synonym">Setosphaeria turcica</name>
    <dbReference type="NCBI Taxonomy" id="671987"/>
    <lineage>
        <taxon>Eukaryota</taxon>
        <taxon>Fungi</taxon>
        <taxon>Dikarya</taxon>
        <taxon>Ascomycota</taxon>
        <taxon>Pezizomycotina</taxon>
        <taxon>Dothideomycetes</taxon>
        <taxon>Pleosporomycetidae</taxon>
        <taxon>Pleosporales</taxon>
        <taxon>Pleosporineae</taxon>
        <taxon>Pleosporaceae</taxon>
        <taxon>Exserohilum</taxon>
    </lineage>
</organism>
<proteinExistence type="predicted"/>
<dbReference type="EMBL" id="KB908877">
    <property type="protein sequence ID" value="EOA81096.1"/>
    <property type="molecule type" value="Genomic_DNA"/>
</dbReference>
<evidence type="ECO:0000313" key="2">
    <source>
        <dbReference type="Proteomes" id="UP000016935"/>
    </source>
</evidence>
<dbReference type="GeneID" id="19404073"/>
<accession>R0I6G8</accession>
<keyword evidence="2" id="KW-1185">Reference proteome</keyword>
<reference evidence="1 2" key="1">
    <citation type="journal article" date="2012" name="PLoS Pathog.">
        <title>Diverse lifestyles and strategies of plant pathogenesis encoded in the genomes of eighteen Dothideomycetes fungi.</title>
        <authorList>
            <person name="Ohm R.A."/>
            <person name="Feau N."/>
            <person name="Henrissat B."/>
            <person name="Schoch C.L."/>
            <person name="Horwitz B.A."/>
            <person name="Barry K.W."/>
            <person name="Condon B.J."/>
            <person name="Copeland A.C."/>
            <person name="Dhillon B."/>
            <person name="Glaser F."/>
            <person name="Hesse C.N."/>
            <person name="Kosti I."/>
            <person name="LaButti K."/>
            <person name="Lindquist E.A."/>
            <person name="Lucas S."/>
            <person name="Salamov A.A."/>
            <person name="Bradshaw R.E."/>
            <person name="Ciuffetti L."/>
            <person name="Hamelin R.C."/>
            <person name="Kema G.H.J."/>
            <person name="Lawrence C."/>
            <person name="Scott J.A."/>
            <person name="Spatafora J.W."/>
            <person name="Turgeon B.G."/>
            <person name="de Wit P.J.G.M."/>
            <person name="Zhong S."/>
            <person name="Goodwin S.B."/>
            <person name="Grigoriev I.V."/>
        </authorList>
    </citation>
    <scope>NUCLEOTIDE SEQUENCE [LARGE SCALE GENOMIC DNA]</scope>
    <source>
        <strain evidence="2">28A</strain>
    </source>
</reference>
<name>R0I6G8_EXST2</name>
<dbReference type="HOGENOM" id="CLU_172006_0_0_1"/>
<sequence length="105" mass="11606">MKTPRAFARKSAGNDERFFIDGSMGKALARPAYHVAGSYTYNFQQGPSQQSSMAQLVLAMAALSLDNGNTEEMAKTGCKDCNLRITTERLQQCLALESEYVFVEK</sequence>
<protein>
    <submittedName>
        <fullName evidence="1">Uncharacterized protein</fullName>
    </submittedName>
</protein>
<dbReference type="RefSeq" id="XP_008031267.1">
    <property type="nucleotide sequence ID" value="XM_008033076.1"/>
</dbReference>
<reference evidence="1 2" key="2">
    <citation type="journal article" date="2013" name="PLoS Genet.">
        <title>Comparative genome structure, secondary metabolite, and effector coding capacity across Cochliobolus pathogens.</title>
        <authorList>
            <person name="Condon B.J."/>
            <person name="Leng Y."/>
            <person name="Wu D."/>
            <person name="Bushley K.E."/>
            <person name="Ohm R.A."/>
            <person name="Otillar R."/>
            <person name="Martin J."/>
            <person name="Schackwitz W."/>
            <person name="Grimwood J."/>
            <person name="MohdZainudin N."/>
            <person name="Xue C."/>
            <person name="Wang R."/>
            <person name="Manning V.A."/>
            <person name="Dhillon B."/>
            <person name="Tu Z.J."/>
            <person name="Steffenson B.J."/>
            <person name="Salamov A."/>
            <person name="Sun H."/>
            <person name="Lowry S."/>
            <person name="LaButti K."/>
            <person name="Han J."/>
            <person name="Copeland A."/>
            <person name="Lindquist E."/>
            <person name="Barry K."/>
            <person name="Schmutz J."/>
            <person name="Baker S.E."/>
            <person name="Ciuffetti L.M."/>
            <person name="Grigoriev I.V."/>
            <person name="Zhong S."/>
            <person name="Turgeon B.G."/>
        </authorList>
    </citation>
    <scope>NUCLEOTIDE SEQUENCE [LARGE SCALE GENOMIC DNA]</scope>
    <source>
        <strain evidence="2">28A</strain>
    </source>
</reference>